<reference evidence="1 2" key="1">
    <citation type="submission" date="2016-10" db="EMBL/GenBank/DDBJ databases">
        <title>Comparative genome analysis of multiple Pseudomonas spp. focuses on biocontrol and plant growth promoting traits.</title>
        <authorList>
            <person name="Tao X.-Y."/>
            <person name="Taylor C.G."/>
        </authorList>
    </citation>
    <scope>NUCLEOTIDE SEQUENCE [LARGE SCALE GENOMIC DNA]</scope>
    <source>
        <strain evidence="1 2">Wood3</strain>
    </source>
</reference>
<protein>
    <submittedName>
        <fullName evidence="1">Uncharacterized protein</fullName>
    </submittedName>
</protein>
<dbReference type="EMBL" id="MOBC01000005">
    <property type="protein sequence ID" value="ROM84900.1"/>
    <property type="molecule type" value="Genomic_DNA"/>
</dbReference>
<gene>
    <name evidence="1" type="ORF">BK652_09995</name>
</gene>
<sequence>MSEKMREEFEKFAADHYLLCERSFERDRHQPDEYLDTDCQLAWEAWQDSLAAVVVELPEAYETNADGKWLARRSEVKRLIEAQGLKVAP</sequence>
<dbReference type="Pfam" id="PF26207">
    <property type="entry name" value="Phage_phiTE_015"/>
    <property type="match status" value="1"/>
</dbReference>
<dbReference type="RefSeq" id="WP_123578751.1">
    <property type="nucleotide sequence ID" value="NZ_MOBC01000005.1"/>
</dbReference>
<evidence type="ECO:0000313" key="1">
    <source>
        <dbReference type="EMBL" id="ROM84900.1"/>
    </source>
</evidence>
<dbReference type="InterPro" id="IPR058601">
    <property type="entry name" value="Phage_phiTE_015-like"/>
</dbReference>
<accession>A0A423GDH3</accession>
<name>A0A423GDH3_9PSED</name>
<dbReference type="Proteomes" id="UP000284049">
    <property type="component" value="Unassembled WGS sequence"/>
</dbReference>
<evidence type="ECO:0000313" key="2">
    <source>
        <dbReference type="Proteomes" id="UP000284049"/>
    </source>
</evidence>
<proteinExistence type="predicted"/>
<organism evidence="1 2">
    <name type="scientific">Pseudomonas brassicacearum</name>
    <dbReference type="NCBI Taxonomy" id="930166"/>
    <lineage>
        <taxon>Bacteria</taxon>
        <taxon>Pseudomonadati</taxon>
        <taxon>Pseudomonadota</taxon>
        <taxon>Gammaproteobacteria</taxon>
        <taxon>Pseudomonadales</taxon>
        <taxon>Pseudomonadaceae</taxon>
        <taxon>Pseudomonas</taxon>
    </lineage>
</organism>
<dbReference type="AlphaFoldDB" id="A0A423GDH3"/>
<comment type="caution">
    <text evidence="1">The sequence shown here is derived from an EMBL/GenBank/DDBJ whole genome shotgun (WGS) entry which is preliminary data.</text>
</comment>